<sequence>MIPYIQRGADGTDKRDASIICCPTFNTSTTPIRTINDVVFIILVTRLIAVGTNLLIVCGIII</sequence>
<keyword evidence="1" id="KW-1133">Transmembrane helix</keyword>
<dbReference type="AlphaFoldDB" id="A0A645GSP1"/>
<reference evidence="2" key="1">
    <citation type="submission" date="2019-08" db="EMBL/GenBank/DDBJ databases">
        <authorList>
            <person name="Kucharzyk K."/>
            <person name="Murdoch R.W."/>
            <person name="Higgins S."/>
            <person name="Loffler F."/>
        </authorList>
    </citation>
    <scope>NUCLEOTIDE SEQUENCE</scope>
</reference>
<dbReference type="EMBL" id="VSSQ01076227">
    <property type="protein sequence ID" value="MPN26643.1"/>
    <property type="molecule type" value="Genomic_DNA"/>
</dbReference>
<organism evidence="2">
    <name type="scientific">bioreactor metagenome</name>
    <dbReference type="NCBI Taxonomy" id="1076179"/>
    <lineage>
        <taxon>unclassified sequences</taxon>
        <taxon>metagenomes</taxon>
        <taxon>ecological metagenomes</taxon>
    </lineage>
</organism>
<evidence type="ECO:0000313" key="2">
    <source>
        <dbReference type="EMBL" id="MPN26643.1"/>
    </source>
</evidence>
<comment type="caution">
    <text evidence="2">The sequence shown here is derived from an EMBL/GenBank/DDBJ whole genome shotgun (WGS) entry which is preliminary data.</text>
</comment>
<gene>
    <name evidence="2" type="ORF">SDC9_174068</name>
</gene>
<name>A0A645GSP1_9ZZZZ</name>
<accession>A0A645GSP1</accession>
<keyword evidence="1" id="KW-0472">Membrane</keyword>
<protein>
    <submittedName>
        <fullName evidence="2">Uncharacterized protein</fullName>
    </submittedName>
</protein>
<keyword evidence="1" id="KW-0812">Transmembrane</keyword>
<evidence type="ECO:0000256" key="1">
    <source>
        <dbReference type="SAM" id="Phobius"/>
    </source>
</evidence>
<proteinExistence type="predicted"/>
<feature type="transmembrane region" description="Helical" evidence="1">
    <location>
        <begin position="38"/>
        <end position="61"/>
    </location>
</feature>